<dbReference type="InterPro" id="IPR036390">
    <property type="entry name" value="WH_DNA-bd_sf"/>
</dbReference>
<protein>
    <submittedName>
        <fullName evidence="1">Transcriptional regulator</fullName>
    </submittedName>
</protein>
<evidence type="ECO:0000313" key="2">
    <source>
        <dbReference type="Proteomes" id="UP000679220"/>
    </source>
</evidence>
<organism evidence="1 2">
    <name type="scientific">Carboxylicivirga sediminis</name>
    <dbReference type="NCBI Taxonomy" id="2006564"/>
    <lineage>
        <taxon>Bacteria</taxon>
        <taxon>Pseudomonadati</taxon>
        <taxon>Bacteroidota</taxon>
        <taxon>Bacteroidia</taxon>
        <taxon>Marinilabiliales</taxon>
        <taxon>Marinilabiliaceae</taxon>
        <taxon>Carboxylicivirga</taxon>
    </lineage>
</organism>
<comment type="caution">
    <text evidence="1">The sequence shown here is derived from an EMBL/GenBank/DDBJ whole genome shotgun (WGS) entry which is preliminary data.</text>
</comment>
<dbReference type="EMBL" id="JAGTAR010000019">
    <property type="protein sequence ID" value="MBR8536412.1"/>
    <property type="molecule type" value="Genomic_DNA"/>
</dbReference>
<dbReference type="SUPFAM" id="SSF46785">
    <property type="entry name" value="Winged helix' DNA-binding domain"/>
    <property type="match status" value="1"/>
</dbReference>
<gene>
    <name evidence="1" type="ORF">KDU71_12640</name>
</gene>
<dbReference type="Gene3D" id="1.10.10.10">
    <property type="entry name" value="Winged helix-like DNA-binding domain superfamily/Winged helix DNA-binding domain"/>
    <property type="match status" value="1"/>
</dbReference>
<dbReference type="InterPro" id="IPR036388">
    <property type="entry name" value="WH-like_DNA-bd_sf"/>
</dbReference>
<dbReference type="RefSeq" id="WP_212191444.1">
    <property type="nucleotide sequence ID" value="NZ_JAGTAR010000019.1"/>
</dbReference>
<name>A0A941IZ35_9BACT</name>
<reference evidence="1" key="2">
    <citation type="submission" date="2021-04" db="EMBL/GenBank/DDBJ databases">
        <authorList>
            <person name="Zhang T."/>
            <person name="Zhang Y."/>
            <person name="Lu D."/>
            <person name="Zuo D."/>
            <person name="Du Z."/>
        </authorList>
    </citation>
    <scope>NUCLEOTIDE SEQUENCE</scope>
    <source>
        <strain evidence="1">JR1</strain>
    </source>
</reference>
<reference evidence="1" key="1">
    <citation type="journal article" date="2018" name="Int. J. Syst. Evol. Microbiol.">
        <title>Carboxylicivirga sediminis sp. nov., isolated from coastal sediment.</title>
        <authorList>
            <person name="Wang F.Q."/>
            <person name="Ren L.H."/>
            <person name="Zou R.J."/>
            <person name="Sun Y.Z."/>
            <person name="Liu X.J."/>
            <person name="Jiang F."/>
            <person name="Liu L.J."/>
        </authorList>
    </citation>
    <scope>NUCLEOTIDE SEQUENCE</scope>
    <source>
        <strain evidence="1">JR1</strain>
    </source>
</reference>
<dbReference type="Proteomes" id="UP000679220">
    <property type="component" value="Unassembled WGS sequence"/>
</dbReference>
<sequence length="59" mass="6674">MSNEVTVLDAMKKADKPVRTGDIVDLSGLDRKEVEKAMKQLKAENKIVSPKRCFWEPAK</sequence>
<accession>A0A941IZ35</accession>
<keyword evidence="2" id="KW-1185">Reference proteome</keyword>
<proteinExistence type="predicted"/>
<evidence type="ECO:0000313" key="1">
    <source>
        <dbReference type="EMBL" id="MBR8536412.1"/>
    </source>
</evidence>
<dbReference type="AlphaFoldDB" id="A0A941IZ35"/>